<accession>X8DM49</accession>
<feature type="region of interest" description="Disordered" evidence="1">
    <location>
        <begin position="41"/>
        <end position="71"/>
    </location>
</feature>
<feature type="compositionally biased region" description="Basic residues" evidence="1">
    <location>
        <begin position="170"/>
        <end position="179"/>
    </location>
</feature>
<dbReference type="GO" id="GO:0016740">
    <property type="term" value="F:transferase activity"/>
    <property type="evidence" value="ECO:0007669"/>
    <property type="project" value="UniProtKB-KW"/>
</dbReference>
<feature type="region of interest" description="Disordered" evidence="1">
    <location>
        <begin position="168"/>
        <end position="200"/>
    </location>
</feature>
<dbReference type="AlphaFoldDB" id="X8DM49"/>
<keyword evidence="2" id="KW-0732">Signal</keyword>
<feature type="chain" id="PRO_5038958897" evidence="2">
    <location>
        <begin position="20"/>
        <end position="200"/>
    </location>
</feature>
<gene>
    <name evidence="3" type="ORF">I553_1951</name>
</gene>
<evidence type="ECO:0000313" key="3">
    <source>
        <dbReference type="EMBL" id="EUA68763.1"/>
    </source>
</evidence>
<protein>
    <submittedName>
        <fullName evidence="3">Putative cDP-diacylglycerol--serine O-phosphatidyltransferase</fullName>
    </submittedName>
</protein>
<keyword evidence="3" id="KW-0808">Transferase</keyword>
<organism evidence="3">
    <name type="scientific">Mycobacterium xenopi 4042</name>
    <dbReference type="NCBI Taxonomy" id="1299334"/>
    <lineage>
        <taxon>Bacteria</taxon>
        <taxon>Bacillati</taxon>
        <taxon>Actinomycetota</taxon>
        <taxon>Actinomycetes</taxon>
        <taxon>Mycobacteriales</taxon>
        <taxon>Mycobacteriaceae</taxon>
        <taxon>Mycobacterium</taxon>
    </lineage>
</organism>
<proteinExistence type="predicted"/>
<evidence type="ECO:0000256" key="2">
    <source>
        <dbReference type="SAM" id="SignalP"/>
    </source>
</evidence>
<name>X8DM49_MYCXE</name>
<dbReference type="PATRIC" id="fig|1299334.3.peg.1443"/>
<comment type="caution">
    <text evidence="3">The sequence shown here is derived from an EMBL/GenBank/DDBJ whole genome shotgun (WGS) entry which is preliminary data.</text>
</comment>
<evidence type="ECO:0000256" key="1">
    <source>
        <dbReference type="SAM" id="MobiDB-lite"/>
    </source>
</evidence>
<reference evidence="3" key="1">
    <citation type="submission" date="2014-01" db="EMBL/GenBank/DDBJ databases">
        <authorList>
            <person name="Brown-Elliot B."/>
            <person name="Wallace R."/>
            <person name="Lenaerts A."/>
            <person name="Ordway D."/>
            <person name="DeGroote M.A."/>
            <person name="Parker T."/>
            <person name="Sizemore C."/>
            <person name="Tallon L.J."/>
            <person name="Sadzewicz L.K."/>
            <person name="Sengamalay N."/>
            <person name="Fraser C.M."/>
            <person name="Hine E."/>
            <person name="Shefchek K.A."/>
            <person name="Das S.P."/>
            <person name="Tettelin H."/>
        </authorList>
    </citation>
    <scope>NUCLEOTIDE SEQUENCE [LARGE SCALE GENOMIC DNA]</scope>
    <source>
        <strain evidence="3">4042</strain>
    </source>
</reference>
<dbReference type="EMBL" id="JAOB01000013">
    <property type="protein sequence ID" value="EUA68763.1"/>
    <property type="molecule type" value="Genomic_DNA"/>
</dbReference>
<feature type="signal peptide" evidence="2">
    <location>
        <begin position="1"/>
        <end position="19"/>
    </location>
</feature>
<sequence>MAPAMVIYASLLSASPAAGWWCCSMRWRSCCGWLGSTRCSTTPPCPPTPGNSSSGCPPGRRDRGARAAGRQTAVRQRLVELAVGRVRLGGGCSLLVVSRIPMKKMHAVAVPPNLAALLLAGLAIVAAAAFLFPYVLVMVAIAAYLCHIPLSVRSHRWLAEHPEVWGERPKQRRAVRRRSAGTAQSPVDGAAGSAQARRRT</sequence>